<evidence type="ECO:0000256" key="5">
    <source>
        <dbReference type="ARBA" id="ARBA00023136"/>
    </source>
</evidence>
<dbReference type="KEGG" id="qsa:O6P43_000163"/>
<dbReference type="AlphaFoldDB" id="A0AAD7QFY3"/>
<dbReference type="InterPro" id="IPR058533">
    <property type="entry name" value="Cation_efflux_TM"/>
</dbReference>
<dbReference type="PANTHER" id="PTHR11562">
    <property type="entry name" value="CATION EFFLUX PROTEIN/ ZINC TRANSPORTER"/>
    <property type="match status" value="1"/>
</dbReference>
<evidence type="ECO:0000256" key="3">
    <source>
        <dbReference type="ARBA" id="ARBA00022906"/>
    </source>
</evidence>
<feature type="region of interest" description="Disordered" evidence="6">
    <location>
        <begin position="196"/>
        <end position="216"/>
    </location>
</feature>
<dbReference type="InterPro" id="IPR027469">
    <property type="entry name" value="Cation_efflux_TMD_sf"/>
</dbReference>
<dbReference type="InterPro" id="IPR002524">
    <property type="entry name" value="Cation_efflux"/>
</dbReference>
<dbReference type="EMBL" id="JARAOO010000001">
    <property type="protein sequence ID" value="KAJ7980802.1"/>
    <property type="molecule type" value="Genomic_DNA"/>
</dbReference>
<feature type="transmembrane region" description="Helical" evidence="7">
    <location>
        <begin position="131"/>
        <end position="152"/>
    </location>
</feature>
<feature type="transmembrane region" description="Helical" evidence="7">
    <location>
        <begin position="63"/>
        <end position="82"/>
    </location>
</feature>
<keyword evidence="3" id="KW-0813">Transport</keyword>
<dbReference type="NCBIfam" id="TIGR01297">
    <property type="entry name" value="CDF"/>
    <property type="match status" value="1"/>
</dbReference>
<protein>
    <submittedName>
        <fullName evidence="9">Metal tolerance protein like</fullName>
    </submittedName>
</protein>
<comment type="caution">
    <text evidence="9">The sequence shown here is derived from an EMBL/GenBank/DDBJ whole genome shotgun (WGS) entry which is preliminary data.</text>
</comment>
<feature type="transmembrane region" description="Helical" evidence="7">
    <location>
        <begin position="94"/>
        <end position="111"/>
    </location>
</feature>
<keyword evidence="3" id="KW-0406">Ion transport</keyword>
<accession>A0AAD7QFY3</accession>
<name>A0AAD7QFY3_QUISA</name>
<gene>
    <name evidence="9" type="ORF">O6P43_000163</name>
</gene>
<keyword evidence="5 7" id="KW-0472">Membrane</keyword>
<dbReference type="GO" id="GO:0005773">
    <property type="term" value="C:vacuole"/>
    <property type="evidence" value="ECO:0007669"/>
    <property type="project" value="TreeGrafter"/>
</dbReference>
<evidence type="ECO:0000313" key="9">
    <source>
        <dbReference type="EMBL" id="KAJ7980802.1"/>
    </source>
</evidence>
<dbReference type="GO" id="GO:0005886">
    <property type="term" value="C:plasma membrane"/>
    <property type="evidence" value="ECO:0007669"/>
    <property type="project" value="TreeGrafter"/>
</dbReference>
<dbReference type="SUPFAM" id="SSF161111">
    <property type="entry name" value="Cation efflux protein transmembrane domain-like"/>
    <property type="match status" value="1"/>
</dbReference>
<evidence type="ECO:0000259" key="8">
    <source>
        <dbReference type="Pfam" id="PF01545"/>
    </source>
</evidence>
<keyword evidence="3" id="KW-0864">Zinc transport</keyword>
<dbReference type="Pfam" id="PF01545">
    <property type="entry name" value="Cation_efflux"/>
    <property type="match status" value="1"/>
</dbReference>
<dbReference type="Proteomes" id="UP001163823">
    <property type="component" value="Chromosome 1"/>
</dbReference>
<dbReference type="InterPro" id="IPR050681">
    <property type="entry name" value="CDF/SLC30A"/>
</dbReference>
<feature type="transmembrane region" description="Helical" evidence="7">
    <location>
        <begin position="164"/>
        <end position="185"/>
    </location>
</feature>
<keyword evidence="10" id="KW-1185">Reference proteome</keyword>
<dbReference type="GO" id="GO:0005385">
    <property type="term" value="F:zinc ion transmembrane transporter activity"/>
    <property type="evidence" value="ECO:0007669"/>
    <property type="project" value="TreeGrafter"/>
</dbReference>
<evidence type="ECO:0000256" key="7">
    <source>
        <dbReference type="SAM" id="Phobius"/>
    </source>
</evidence>
<evidence type="ECO:0000256" key="1">
    <source>
        <dbReference type="ARBA" id="ARBA00004141"/>
    </source>
</evidence>
<proteinExistence type="predicted"/>
<dbReference type="Gene3D" id="1.20.1510.10">
    <property type="entry name" value="Cation efflux protein transmembrane domain"/>
    <property type="match status" value="1"/>
</dbReference>
<evidence type="ECO:0000256" key="4">
    <source>
        <dbReference type="ARBA" id="ARBA00022989"/>
    </source>
</evidence>
<comment type="subcellular location">
    <subcellularLocation>
        <location evidence="1">Membrane</location>
        <topology evidence="1">Multi-pass membrane protein</topology>
    </subcellularLocation>
</comment>
<feature type="domain" description="Cation efflux protein transmembrane" evidence="8">
    <location>
        <begin position="67"/>
        <end position="268"/>
    </location>
</feature>
<keyword evidence="2 7" id="KW-0812">Transmembrane</keyword>
<reference evidence="9 10" key="1">
    <citation type="journal article" date="2023" name="Science">
        <title>Elucidation of the pathway for biosynthesis of saponin adjuvants from the soapbark tree.</title>
        <authorList>
            <person name="Reed J."/>
            <person name="Orme A."/>
            <person name="El-Demerdash A."/>
            <person name="Owen C."/>
            <person name="Martin L.B.B."/>
            <person name="Misra R.C."/>
            <person name="Kikuchi S."/>
            <person name="Rejzek M."/>
            <person name="Martin A.C."/>
            <person name="Harkess A."/>
            <person name="Leebens-Mack J."/>
            <person name="Louveau T."/>
            <person name="Stephenson M.J."/>
            <person name="Osbourn A."/>
        </authorList>
    </citation>
    <scope>NUCLEOTIDE SEQUENCE [LARGE SCALE GENOMIC DNA]</scope>
    <source>
        <strain evidence="9">S10</strain>
    </source>
</reference>
<evidence type="ECO:0000256" key="2">
    <source>
        <dbReference type="ARBA" id="ARBA00022692"/>
    </source>
</evidence>
<keyword evidence="3" id="KW-0862">Zinc</keyword>
<organism evidence="9 10">
    <name type="scientific">Quillaja saponaria</name>
    <name type="common">Soap bark tree</name>
    <dbReference type="NCBI Taxonomy" id="32244"/>
    <lineage>
        <taxon>Eukaryota</taxon>
        <taxon>Viridiplantae</taxon>
        <taxon>Streptophyta</taxon>
        <taxon>Embryophyta</taxon>
        <taxon>Tracheophyta</taxon>
        <taxon>Spermatophyta</taxon>
        <taxon>Magnoliopsida</taxon>
        <taxon>eudicotyledons</taxon>
        <taxon>Gunneridae</taxon>
        <taxon>Pentapetalae</taxon>
        <taxon>rosids</taxon>
        <taxon>fabids</taxon>
        <taxon>Fabales</taxon>
        <taxon>Quillajaceae</taxon>
        <taxon>Quillaja</taxon>
    </lineage>
</organism>
<keyword evidence="4 7" id="KW-1133">Transmembrane helix</keyword>
<evidence type="ECO:0000256" key="6">
    <source>
        <dbReference type="SAM" id="MobiDB-lite"/>
    </source>
</evidence>
<evidence type="ECO:0000313" key="10">
    <source>
        <dbReference type="Proteomes" id="UP001163823"/>
    </source>
</evidence>
<dbReference type="PANTHER" id="PTHR11562:SF54">
    <property type="entry name" value="METAL TOLERANCE PROTEIN B"/>
    <property type="match status" value="1"/>
</dbReference>
<sequence>MEHEKEPVSGAGFKQEIEMPIASESIDVLPTPPQLSCSSVCAFSKQENTILATEEQSRSAKKLGGLIVFYILVMVVELVGGLKANSLAVITDAAHLLSDVAGFSVSLFAVWASGWEATSQQSFGYGRLEVLGALVSVQLIWLISGFLIYEAVGRILHKKAQVNGKLMFAIAAFGFIINLIMIIWLGHNHTHHACGHSDHAHAHDHEHEHEHEHEDASTLIDEENVNLVSSSPRNANVLNINLQGAYLHVMTDLIQSVGVMIGAAIIWARTGLVNC</sequence>